<proteinExistence type="predicted"/>
<feature type="compositionally biased region" description="Basic and acidic residues" evidence="1">
    <location>
        <begin position="10"/>
        <end position="36"/>
    </location>
</feature>
<reference evidence="3" key="1">
    <citation type="journal article" date="2019" name="Int. J. Syst. Evol. Microbiol.">
        <title>The Global Catalogue of Microorganisms (GCM) 10K type strain sequencing project: providing services to taxonomists for standard genome sequencing and annotation.</title>
        <authorList>
            <consortium name="The Broad Institute Genomics Platform"/>
            <consortium name="The Broad Institute Genome Sequencing Center for Infectious Disease"/>
            <person name="Wu L."/>
            <person name="Ma J."/>
        </authorList>
    </citation>
    <scope>NUCLEOTIDE SEQUENCE [LARGE SCALE GENOMIC DNA]</scope>
    <source>
        <strain evidence="3">NBRC 112299</strain>
    </source>
</reference>
<feature type="region of interest" description="Disordered" evidence="1">
    <location>
        <begin position="120"/>
        <end position="167"/>
    </location>
</feature>
<gene>
    <name evidence="2" type="ORF">GCM10025876_24120</name>
</gene>
<protein>
    <submittedName>
        <fullName evidence="2">Uncharacterized protein</fullName>
    </submittedName>
</protein>
<evidence type="ECO:0000256" key="1">
    <source>
        <dbReference type="SAM" id="MobiDB-lite"/>
    </source>
</evidence>
<comment type="caution">
    <text evidence="2">The sequence shown here is derived from an EMBL/GenBank/DDBJ whole genome shotgun (WGS) entry which is preliminary data.</text>
</comment>
<feature type="region of interest" description="Disordered" evidence="1">
    <location>
        <begin position="1"/>
        <end position="64"/>
    </location>
</feature>
<evidence type="ECO:0000313" key="3">
    <source>
        <dbReference type="Proteomes" id="UP001157125"/>
    </source>
</evidence>
<dbReference type="Proteomes" id="UP001157125">
    <property type="component" value="Unassembled WGS sequence"/>
</dbReference>
<feature type="compositionally biased region" description="Basic and acidic residues" evidence="1">
    <location>
        <begin position="128"/>
        <end position="154"/>
    </location>
</feature>
<sequence>MSTLRLPQSRQDRGRDQQHHRTTARKDGRQGDGGAEHEDEDGADGEERQAHGECRARTVEGRPRPVLIRRGIEDRLGHIVVHPWLGQEPAAGKGQDVAIVHTLRRRAETRIEFAAVSTSKGVPPMHQRRVENAKTPGKPRDHLHQRNRARDSDIKASVLAHDADTHQ</sequence>
<keyword evidence="3" id="KW-1185">Reference proteome</keyword>
<accession>A0ABQ6IGC7</accession>
<evidence type="ECO:0000313" key="2">
    <source>
        <dbReference type="EMBL" id="GMA36208.1"/>
    </source>
</evidence>
<name>A0ABQ6IGC7_9MICO</name>
<feature type="compositionally biased region" description="Basic and acidic residues" evidence="1">
    <location>
        <begin position="45"/>
        <end position="63"/>
    </location>
</feature>
<dbReference type="EMBL" id="BSUN01000001">
    <property type="protein sequence ID" value="GMA36208.1"/>
    <property type="molecule type" value="Genomic_DNA"/>
</dbReference>
<organism evidence="2 3">
    <name type="scientific">Demequina litorisediminis</name>
    <dbReference type="NCBI Taxonomy" id="1849022"/>
    <lineage>
        <taxon>Bacteria</taxon>
        <taxon>Bacillati</taxon>
        <taxon>Actinomycetota</taxon>
        <taxon>Actinomycetes</taxon>
        <taxon>Micrococcales</taxon>
        <taxon>Demequinaceae</taxon>
        <taxon>Demequina</taxon>
    </lineage>
</organism>